<dbReference type="GO" id="GO:0016301">
    <property type="term" value="F:kinase activity"/>
    <property type="evidence" value="ECO:0007669"/>
    <property type="project" value="UniProtKB-KW"/>
</dbReference>
<organism evidence="2 3">
    <name type="scientific">Platanthera zijinensis</name>
    <dbReference type="NCBI Taxonomy" id="2320716"/>
    <lineage>
        <taxon>Eukaryota</taxon>
        <taxon>Viridiplantae</taxon>
        <taxon>Streptophyta</taxon>
        <taxon>Embryophyta</taxon>
        <taxon>Tracheophyta</taxon>
        <taxon>Spermatophyta</taxon>
        <taxon>Magnoliopsida</taxon>
        <taxon>Liliopsida</taxon>
        <taxon>Asparagales</taxon>
        <taxon>Orchidaceae</taxon>
        <taxon>Orchidoideae</taxon>
        <taxon>Orchideae</taxon>
        <taxon>Orchidinae</taxon>
        <taxon>Platanthera</taxon>
    </lineage>
</organism>
<evidence type="ECO:0000313" key="3">
    <source>
        <dbReference type="Proteomes" id="UP001418222"/>
    </source>
</evidence>
<dbReference type="EMBL" id="JBBWWQ010000001">
    <property type="protein sequence ID" value="KAK8957626.1"/>
    <property type="molecule type" value="Genomic_DNA"/>
</dbReference>
<dbReference type="AlphaFoldDB" id="A0AAP0C4T2"/>
<evidence type="ECO:0000256" key="1">
    <source>
        <dbReference type="SAM" id="Phobius"/>
    </source>
</evidence>
<keyword evidence="1" id="KW-0472">Membrane</keyword>
<evidence type="ECO:0000313" key="2">
    <source>
        <dbReference type="EMBL" id="KAK8957626.1"/>
    </source>
</evidence>
<protein>
    <submittedName>
        <fullName evidence="2">Kinase-like protein TMKL1</fullName>
    </submittedName>
</protein>
<reference evidence="2 3" key="1">
    <citation type="journal article" date="2022" name="Nat. Plants">
        <title>Genomes of leafy and leafless Platanthera orchids illuminate the evolution of mycoheterotrophy.</title>
        <authorList>
            <person name="Li M.H."/>
            <person name="Liu K.W."/>
            <person name="Li Z."/>
            <person name="Lu H.C."/>
            <person name="Ye Q.L."/>
            <person name="Zhang D."/>
            <person name="Wang J.Y."/>
            <person name="Li Y.F."/>
            <person name="Zhong Z.M."/>
            <person name="Liu X."/>
            <person name="Yu X."/>
            <person name="Liu D.K."/>
            <person name="Tu X.D."/>
            <person name="Liu B."/>
            <person name="Hao Y."/>
            <person name="Liao X.Y."/>
            <person name="Jiang Y.T."/>
            <person name="Sun W.H."/>
            <person name="Chen J."/>
            <person name="Chen Y.Q."/>
            <person name="Ai Y."/>
            <person name="Zhai J.W."/>
            <person name="Wu S.S."/>
            <person name="Zhou Z."/>
            <person name="Hsiao Y.Y."/>
            <person name="Wu W.L."/>
            <person name="Chen Y.Y."/>
            <person name="Lin Y.F."/>
            <person name="Hsu J.L."/>
            <person name="Li C.Y."/>
            <person name="Wang Z.W."/>
            <person name="Zhao X."/>
            <person name="Zhong W.Y."/>
            <person name="Ma X.K."/>
            <person name="Ma L."/>
            <person name="Huang J."/>
            <person name="Chen G.Z."/>
            <person name="Huang M.Z."/>
            <person name="Huang L."/>
            <person name="Peng D.H."/>
            <person name="Luo Y.B."/>
            <person name="Zou S.Q."/>
            <person name="Chen S.P."/>
            <person name="Lan S."/>
            <person name="Tsai W.C."/>
            <person name="Van de Peer Y."/>
            <person name="Liu Z.J."/>
        </authorList>
    </citation>
    <scope>NUCLEOTIDE SEQUENCE [LARGE SCALE GENOMIC DNA]</scope>
    <source>
        <strain evidence="2">Lor287</strain>
    </source>
</reference>
<keyword evidence="2" id="KW-0808">Transferase</keyword>
<keyword evidence="2" id="KW-0418">Kinase</keyword>
<feature type="transmembrane region" description="Helical" evidence="1">
    <location>
        <begin position="7"/>
        <end position="30"/>
    </location>
</feature>
<proteinExistence type="predicted"/>
<accession>A0AAP0C4T2</accession>
<comment type="caution">
    <text evidence="2">The sequence shown here is derived from an EMBL/GenBank/DDBJ whole genome shotgun (WGS) entry which is preliminary data.</text>
</comment>
<sequence length="180" mass="20092">MKRHRDLRIIVAVIFPFLCLLLIAPMYYYYARMRRLRISRRSLEDSPDCGGFENAEAEELEVFAGGEYLRIQDILDAPGEVVGKSSYGTFYRASIKRTSAGDGGVAASDTIMLLRFVRPVCIGRREEILPAIRAIGFGTAPKFGSPMVALCGAKGGEAFHPPLLCRRQPSSVSKRWKCWV</sequence>
<keyword evidence="3" id="KW-1185">Reference proteome</keyword>
<keyword evidence="1" id="KW-1133">Transmembrane helix</keyword>
<name>A0AAP0C4T2_9ASPA</name>
<dbReference type="Proteomes" id="UP001418222">
    <property type="component" value="Unassembled WGS sequence"/>
</dbReference>
<keyword evidence="1" id="KW-0812">Transmembrane</keyword>
<gene>
    <name evidence="2" type="primary">TMKL1</name>
    <name evidence="2" type="ORF">KSP39_PZI001212</name>
</gene>